<comment type="caution">
    <text evidence="6">The sequence shown here is derived from an EMBL/GenBank/DDBJ whole genome shotgun (WGS) entry which is preliminary data.</text>
</comment>
<reference evidence="6 7" key="1">
    <citation type="submission" date="2016-04" db="EMBL/GenBank/DDBJ databases">
        <title>ATOL: Assembling a taxonomically balanced genome-scale reconstruction of the evolutionary history of the Enterobacteriaceae.</title>
        <authorList>
            <person name="Plunkett G.III."/>
            <person name="Neeno-Eckwall E.C."/>
            <person name="Glasner J.D."/>
            <person name="Perna N.T."/>
        </authorList>
    </citation>
    <scope>NUCLEOTIDE SEQUENCE [LARGE SCALE GENOMIC DNA]</scope>
    <source>
        <strain evidence="6 7">ATCC 51607</strain>
    </source>
</reference>
<dbReference type="GO" id="GO:0003700">
    <property type="term" value="F:DNA-binding transcription factor activity"/>
    <property type="evidence" value="ECO:0007669"/>
    <property type="project" value="InterPro"/>
</dbReference>
<sequence>MTSLRTGKFDYNLIRFLVAIIDTNSMVNAAEVLDVAPSAVSYAVRKLREHYNDPLFVRALHGVTPTALALNIYERFKIINDDINDALNIVNDVDSDVREIYIRADAFTEAWITDRLIRCGIVTNECILDFRYSSASSDERVAKLRNGEVDLDIGVQFDGDKNILSTRLFEWDLMLVCRKDHKTIGDSLSMEQYANEPFIAYSTRHYGTILLSDINQITQVRDIKPIAKSESPMNMIFTALLHDLIIFIPRTYFELLQHVLPIKEVHCDFIPYKKIPNVIHIHKRNINDALLQKIITVLKTE</sequence>
<dbReference type="SUPFAM" id="SSF53850">
    <property type="entry name" value="Periplasmic binding protein-like II"/>
    <property type="match status" value="1"/>
</dbReference>
<dbReference type="PANTHER" id="PTHR30118">
    <property type="entry name" value="HTH-TYPE TRANSCRIPTIONAL REGULATOR LEUO-RELATED"/>
    <property type="match status" value="1"/>
</dbReference>
<dbReference type="InterPro" id="IPR050389">
    <property type="entry name" value="LysR-type_TF"/>
</dbReference>
<gene>
    <name evidence="6" type="ORF">M979_4095</name>
</gene>
<accession>A0A1B7HH10</accession>
<dbReference type="RefSeq" id="WP_064556208.1">
    <property type="nucleotide sequence ID" value="NZ_LXEO01000066.1"/>
</dbReference>
<dbReference type="InterPro" id="IPR036388">
    <property type="entry name" value="WH-like_DNA-bd_sf"/>
</dbReference>
<keyword evidence="3" id="KW-0238">DNA-binding</keyword>
<dbReference type="EMBL" id="LXEO01000066">
    <property type="protein sequence ID" value="OAT14920.1"/>
    <property type="molecule type" value="Genomic_DNA"/>
</dbReference>
<evidence type="ECO:0000256" key="2">
    <source>
        <dbReference type="ARBA" id="ARBA00023015"/>
    </source>
</evidence>
<protein>
    <submittedName>
        <fullName evidence="6">LysR family transcriptional regulator</fullName>
    </submittedName>
</protein>
<evidence type="ECO:0000256" key="1">
    <source>
        <dbReference type="ARBA" id="ARBA00009437"/>
    </source>
</evidence>
<dbReference type="InterPro" id="IPR036390">
    <property type="entry name" value="WH_DNA-bd_sf"/>
</dbReference>
<organism evidence="6 7">
    <name type="scientific">Buttiauxella noackiae ATCC 51607</name>
    <dbReference type="NCBI Taxonomy" id="1354255"/>
    <lineage>
        <taxon>Bacteria</taxon>
        <taxon>Pseudomonadati</taxon>
        <taxon>Pseudomonadota</taxon>
        <taxon>Gammaproteobacteria</taxon>
        <taxon>Enterobacterales</taxon>
        <taxon>Enterobacteriaceae</taxon>
        <taxon>Buttiauxella</taxon>
    </lineage>
</organism>
<keyword evidence="2" id="KW-0805">Transcription regulation</keyword>
<dbReference type="PANTHER" id="PTHR30118:SF11">
    <property type="entry name" value="HTH-TYPE TRANSCRIPTIONAL REGULATOR YIDZ"/>
    <property type="match status" value="1"/>
</dbReference>
<keyword evidence="4" id="KW-0804">Transcription</keyword>
<comment type="similarity">
    <text evidence="1">Belongs to the LysR transcriptional regulatory family.</text>
</comment>
<evidence type="ECO:0000313" key="7">
    <source>
        <dbReference type="Proteomes" id="UP000078286"/>
    </source>
</evidence>
<dbReference type="InterPro" id="IPR000847">
    <property type="entry name" value="LysR_HTH_N"/>
</dbReference>
<evidence type="ECO:0000256" key="3">
    <source>
        <dbReference type="ARBA" id="ARBA00023125"/>
    </source>
</evidence>
<dbReference type="GO" id="GO:0003677">
    <property type="term" value="F:DNA binding"/>
    <property type="evidence" value="ECO:0007669"/>
    <property type="project" value="UniProtKB-KW"/>
</dbReference>
<dbReference type="AlphaFoldDB" id="A0A1B7HH10"/>
<dbReference type="Gene3D" id="3.40.190.10">
    <property type="entry name" value="Periplasmic binding protein-like II"/>
    <property type="match status" value="2"/>
</dbReference>
<name>A0A1B7HH10_9ENTR</name>
<dbReference type="Gene3D" id="1.10.10.10">
    <property type="entry name" value="Winged helix-like DNA-binding domain superfamily/Winged helix DNA-binding domain"/>
    <property type="match status" value="1"/>
</dbReference>
<feature type="domain" description="HTH lysR-type" evidence="5">
    <location>
        <begin position="9"/>
        <end position="66"/>
    </location>
</feature>
<evidence type="ECO:0000259" key="5">
    <source>
        <dbReference type="PROSITE" id="PS50931"/>
    </source>
</evidence>
<dbReference type="Pfam" id="PF03466">
    <property type="entry name" value="LysR_substrate"/>
    <property type="match status" value="1"/>
</dbReference>
<proteinExistence type="inferred from homology"/>
<dbReference type="InterPro" id="IPR005119">
    <property type="entry name" value="LysR_subst-bd"/>
</dbReference>
<dbReference type="Pfam" id="PF00126">
    <property type="entry name" value="HTH_1"/>
    <property type="match status" value="1"/>
</dbReference>
<evidence type="ECO:0000256" key="4">
    <source>
        <dbReference type="ARBA" id="ARBA00023163"/>
    </source>
</evidence>
<dbReference type="PROSITE" id="PS50931">
    <property type="entry name" value="HTH_LYSR"/>
    <property type="match status" value="1"/>
</dbReference>
<keyword evidence="7" id="KW-1185">Reference proteome</keyword>
<dbReference type="Proteomes" id="UP000078286">
    <property type="component" value="Unassembled WGS sequence"/>
</dbReference>
<evidence type="ECO:0000313" key="6">
    <source>
        <dbReference type="EMBL" id="OAT14920.1"/>
    </source>
</evidence>
<dbReference type="PATRIC" id="fig|1354255.3.peg.4212"/>
<dbReference type="SUPFAM" id="SSF46785">
    <property type="entry name" value="Winged helix' DNA-binding domain"/>
    <property type="match status" value="1"/>
</dbReference>